<dbReference type="SUPFAM" id="SSF109993">
    <property type="entry name" value="VPS9 domain"/>
    <property type="match status" value="1"/>
</dbReference>
<feature type="region of interest" description="Disordered" evidence="4">
    <location>
        <begin position="131"/>
        <end position="152"/>
    </location>
</feature>
<protein>
    <recommendedName>
        <fullName evidence="6">Rab5 GDP/GTP exchange factor</fullName>
    </recommendedName>
</protein>
<feature type="compositionally biased region" description="Polar residues" evidence="4">
    <location>
        <begin position="817"/>
        <end position="826"/>
    </location>
</feature>
<dbReference type="GO" id="GO:0008270">
    <property type="term" value="F:zinc ion binding"/>
    <property type="evidence" value="ECO:0007669"/>
    <property type="project" value="UniProtKB-KW"/>
</dbReference>
<evidence type="ECO:0000256" key="4">
    <source>
        <dbReference type="SAM" id="MobiDB-lite"/>
    </source>
</evidence>
<dbReference type="GO" id="GO:0016192">
    <property type="term" value="P:vesicle-mediated transport"/>
    <property type="evidence" value="ECO:0007669"/>
    <property type="project" value="InterPro"/>
</dbReference>
<dbReference type="PROSITE" id="PS51036">
    <property type="entry name" value="ZF_A20"/>
    <property type="match status" value="1"/>
</dbReference>
<keyword evidence="1" id="KW-0479">Metal-binding</keyword>
<dbReference type="PROSITE" id="PS51205">
    <property type="entry name" value="VPS9"/>
    <property type="match status" value="1"/>
</dbReference>
<dbReference type="SMART" id="SM00259">
    <property type="entry name" value="ZnF_A20"/>
    <property type="match status" value="1"/>
</dbReference>
<dbReference type="STRING" id="41427.A0A182IZ92"/>
<feature type="region of interest" description="Disordered" evidence="4">
    <location>
        <begin position="49"/>
        <end position="119"/>
    </location>
</feature>
<dbReference type="AlphaFoldDB" id="A0A182IZ92"/>
<evidence type="ECO:0000256" key="2">
    <source>
        <dbReference type="ARBA" id="ARBA00022771"/>
    </source>
</evidence>
<evidence type="ECO:0000313" key="5">
    <source>
        <dbReference type="EnsemblMetazoa" id="AATE008334-PA.1"/>
    </source>
</evidence>
<organism evidence="5">
    <name type="scientific">Anopheles atroparvus</name>
    <name type="common">European mosquito</name>
    <dbReference type="NCBI Taxonomy" id="41427"/>
    <lineage>
        <taxon>Eukaryota</taxon>
        <taxon>Metazoa</taxon>
        <taxon>Ecdysozoa</taxon>
        <taxon>Arthropoda</taxon>
        <taxon>Hexapoda</taxon>
        <taxon>Insecta</taxon>
        <taxon>Pterygota</taxon>
        <taxon>Neoptera</taxon>
        <taxon>Endopterygota</taxon>
        <taxon>Diptera</taxon>
        <taxon>Nematocera</taxon>
        <taxon>Culicoidea</taxon>
        <taxon>Culicidae</taxon>
        <taxon>Anophelinae</taxon>
        <taxon>Anopheles</taxon>
    </lineage>
</organism>
<evidence type="ECO:0000256" key="1">
    <source>
        <dbReference type="ARBA" id="ARBA00022723"/>
    </source>
</evidence>
<dbReference type="Gene3D" id="1.10.246.120">
    <property type="match status" value="1"/>
</dbReference>
<dbReference type="GO" id="GO:0005829">
    <property type="term" value="C:cytosol"/>
    <property type="evidence" value="ECO:0007669"/>
    <property type="project" value="TreeGrafter"/>
</dbReference>
<keyword evidence="3" id="KW-0862">Zinc</keyword>
<dbReference type="Pfam" id="PF02204">
    <property type="entry name" value="VPS9"/>
    <property type="match status" value="1"/>
</dbReference>
<dbReference type="EnsemblMetazoa" id="AATE008334-RA">
    <property type="protein sequence ID" value="AATE008334-PA.1"/>
    <property type="gene ID" value="AATE008334"/>
</dbReference>
<reference evidence="5" key="1">
    <citation type="submission" date="2022-08" db="UniProtKB">
        <authorList>
            <consortium name="EnsemblMetazoa"/>
        </authorList>
    </citation>
    <scope>IDENTIFICATION</scope>
    <source>
        <strain evidence="5">EBRO</strain>
    </source>
</reference>
<feature type="compositionally biased region" description="Basic and acidic residues" evidence="4">
    <location>
        <begin position="131"/>
        <end position="142"/>
    </location>
</feature>
<dbReference type="InterPro" id="IPR037191">
    <property type="entry name" value="VPS9_dom_sf"/>
</dbReference>
<dbReference type="GO" id="GO:0003677">
    <property type="term" value="F:DNA binding"/>
    <property type="evidence" value="ECO:0007669"/>
    <property type="project" value="InterPro"/>
</dbReference>
<dbReference type="GO" id="GO:0031267">
    <property type="term" value="F:small GTPase binding"/>
    <property type="evidence" value="ECO:0007669"/>
    <property type="project" value="TreeGrafter"/>
</dbReference>
<sequence length="826" mass="90286">MDKVEKIFSIKTPRIKQKDLKCRNGCGFYGNAQWNGLCSKCYRERSQKERHTKPFRLLKNDQQQPQHKARDSQPTSGSDHASSSSHGNQLLHPPHQQQQHHQQQSLHSKLIPKLSGDRDEKKKRLNLMEFIKKSTPGRDSEKSRHHSRQPIEKLEQEYVDALKALKVEDAAKQELKYFIHMLDMQIRKKYASASIDEVSELVQNGYTKFHDFMQVESSKFAGSSEEMREQVLDFFERCIMTKNHKYLFSPPSTSDEDNDSYIHKRIRQLNWITAEHLMCSIDEVNSEVRELAYTAITELASVDSFLSPQEKLDCIVSCCRHIFSFLKKSVEGPASADDFLPALIFVVLKSNPVRLHSNINFITRFSNASRLMSGEGGYCFTNLCCAISFIENITAESLSLTQAEFDSFMSGENEGTSAWESALIACESLHQISENMKVMKTLSTKNEELFTGIVSLNEEIDSFGQEISQTVAEVLERTPLVLKPSCTPPRVVAMRQQYLSSASASAYVDPCSVPPPDTEASLPGGHFNSNLVVASKTNVDIPGAVGGKPKMPGAVTAVSRHATTSATSGHMEELVQNLAETLTVAPLVSVDAGSSDGPAPSSPYYGLSASNSADLLSASPSFDYNNIFDAQSLDGLATPDDLATDFIRGIRNINYDFDFSDHSGDNSTADDLDPRGPRPGTSGAGGAGGSKSSQPSPEPPRPQAISHFDLEEFDPLLRKDARPAERSLPLPLQPASITYAAAASSNTGNSLLDDSPGSLMLESPLKPTVADFHGFSLHGCNIPTITCATGVLHPVASGSASTSGLNGAPKAPISYDPNANNDGSLI</sequence>
<dbReference type="VEuPathDB" id="VectorBase:AATE008334"/>
<dbReference type="SUPFAM" id="SSF57716">
    <property type="entry name" value="Glucocorticoid receptor-like (DNA-binding domain)"/>
    <property type="match status" value="1"/>
</dbReference>
<evidence type="ECO:0008006" key="6">
    <source>
        <dbReference type="Google" id="ProtNLM"/>
    </source>
</evidence>
<feature type="compositionally biased region" description="Low complexity" evidence="4">
    <location>
        <begin position="76"/>
        <end position="108"/>
    </location>
</feature>
<proteinExistence type="predicted"/>
<dbReference type="Gene3D" id="1.20.5.4770">
    <property type="match status" value="1"/>
</dbReference>
<dbReference type="InterPro" id="IPR002653">
    <property type="entry name" value="Znf_A20"/>
</dbReference>
<dbReference type="GO" id="GO:0005085">
    <property type="term" value="F:guanyl-nucleotide exchange factor activity"/>
    <property type="evidence" value="ECO:0007669"/>
    <property type="project" value="InterPro"/>
</dbReference>
<dbReference type="GO" id="GO:0030139">
    <property type="term" value="C:endocytic vesicle"/>
    <property type="evidence" value="ECO:0007669"/>
    <property type="project" value="TreeGrafter"/>
</dbReference>
<dbReference type="Pfam" id="PF18151">
    <property type="entry name" value="DUF5601"/>
    <property type="match status" value="1"/>
</dbReference>
<dbReference type="Pfam" id="PF01754">
    <property type="entry name" value="zf-A20"/>
    <property type="match status" value="1"/>
</dbReference>
<feature type="region of interest" description="Disordered" evidence="4">
    <location>
        <begin position="658"/>
        <end position="704"/>
    </location>
</feature>
<keyword evidence="2" id="KW-0863">Zinc-finger</keyword>
<dbReference type="PANTHER" id="PTHR23101:SF122">
    <property type="entry name" value="RABAPTIN-5-ASSOCIATED EXCHANGE FACTOR FOR RAB5"/>
    <property type="match status" value="1"/>
</dbReference>
<dbReference type="SMART" id="SM00167">
    <property type="entry name" value="VPS9"/>
    <property type="match status" value="1"/>
</dbReference>
<accession>A0A182IZ92</accession>
<evidence type="ECO:0000256" key="3">
    <source>
        <dbReference type="ARBA" id="ARBA00022833"/>
    </source>
</evidence>
<feature type="region of interest" description="Disordered" evidence="4">
    <location>
        <begin position="798"/>
        <end position="826"/>
    </location>
</feature>
<dbReference type="PANTHER" id="PTHR23101">
    <property type="entry name" value="RAB GDP/GTP EXCHANGE FACTOR"/>
    <property type="match status" value="1"/>
</dbReference>
<dbReference type="InterPro" id="IPR003123">
    <property type="entry name" value="VPS9"/>
</dbReference>
<dbReference type="Gene3D" id="1.20.1050.80">
    <property type="entry name" value="VPS9 domain"/>
    <property type="match status" value="1"/>
</dbReference>
<dbReference type="InterPro" id="IPR045046">
    <property type="entry name" value="Vps9-like"/>
</dbReference>
<dbReference type="InterPro" id="IPR041545">
    <property type="entry name" value="DUF5601"/>
</dbReference>
<name>A0A182IZ92_ANOAO</name>